<accession>A0A0F9C5F1</accession>
<dbReference type="AlphaFoldDB" id="A0A0F9C5F1"/>
<proteinExistence type="predicted"/>
<sequence length="61" mass="7308">MKQNNIHDQLNNFCGKEIANIYYDEHNRMFRIDFEDYSAIVVFAEQGQEDAYLSVTVWDEE</sequence>
<evidence type="ECO:0000313" key="1">
    <source>
        <dbReference type="EMBL" id="KKL44404.1"/>
    </source>
</evidence>
<reference evidence="1" key="1">
    <citation type="journal article" date="2015" name="Nature">
        <title>Complex archaea that bridge the gap between prokaryotes and eukaryotes.</title>
        <authorList>
            <person name="Spang A."/>
            <person name="Saw J.H."/>
            <person name="Jorgensen S.L."/>
            <person name="Zaremba-Niedzwiedzka K."/>
            <person name="Martijn J."/>
            <person name="Lind A.E."/>
            <person name="van Eijk R."/>
            <person name="Schleper C."/>
            <person name="Guy L."/>
            <person name="Ettema T.J."/>
        </authorList>
    </citation>
    <scope>NUCLEOTIDE SEQUENCE</scope>
</reference>
<protein>
    <submittedName>
        <fullName evidence="1">Uncharacterized protein</fullName>
    </submittedName>
</protein>
<comment type="caution">
    <text evidence="1">The sequence shown here is derived from an EMBL/GenBank/DDBJ whole genome shotgun (WGS) entry which is preliminary data.</text>
</comment>
<gene>
    <name evidence="1" type="ORF">LCGC14_2366010</name>
</gene>
<name>A0A0F9C5F1_9ZZZZ</name>
<organism evidence="1">
    <name type="scientific">marine sediment metagenome</name>
    <dbReference type="NCBI Taxonomy" id="412755"/>
    <lineage>
        <taxon>unclassified sequences</taxon>
        <taxon>metagenomes</taxon>
        <taxon>ecological metagenomes</taxon>
    </lineage>
</organism>
<dbReference type="EMBL" id="LAZR01034772">
    <property type="protein sequence ID" value="KKL44404.1"/>
    <property type="molecule type" value="Genomic_DNA"/>
</dbReference>